<accession>A0A6G1LFD7</accession>
<dbReference type="OrthoDB" id="5377012at2759"/>
<feature type="compositionally biased region" description="Acidic residues" evidence="1">
    <location>
        <begin position="463"/>
        <end position="480"/>
    </location>
</feature>
<gene>
    <name evidence="2" type="ORF">EJ03DRAFT_349716</name>
</gene>
<evidence type="ECO:0000313" key="3">
    <source>
        <dbReference type="Proteomes" id="UP000799436"/>
    </source>
</evidence>
<sequence>MATAEVGVRPREHHSSKRGPLMSWMRKINPLGKNSDNDSEVRHDKKQKKKGGSKHNKKSSGHHDAVRNNPYLQSGPLRQRDHSPASSVNGHLSFATPSSRRVNADNSSFVGSISHSALGDREGPSNSNKSGAPTLATNAETVHSDAGHSKAATATTGAGALSMDGAGANSTFSSPNHSQRSLTTTLTTIQSQSANSTLQNAASANPHNHGNQTPVMFSHQYPTSPAPSAMTASAIPRHVAETMPNSYNAATANNLLTDNASILTLASSSKRRRRSMDTDASVRAIPPSSVWGGSRESLPLSVLSGNADDRFGGSTGIAFSQSRPSVGGLASAERASVYSSQGISAPALASERNSYYSHRPGKDLGDAKSLRSVTNMDARSQYDGKSINQFETRSINETKSMDVNSLRNYEGSVRSGAVGHTRQDSIPNSISSPLASPGPRHPNNSGFLSIRRSTDWHDTQEVEDREEEEEEEEEEEDEVEVERAPRFVGGAVQRPDAALAEVEPALA</sequence>
<feature type="compositionally biased region" description="Polar residues" evidence="1">
    <location>
        <begin position="424"/>
        <end position="434"/>
    </location>
</feature>
<evidence type="ECO:0000313" key="2">
    <source>
        <dbReference type="EMBL" id="KAF2771312.1"/>
    </source>
</evidence>
<dbReference type="AlphaFoldDB" id="A0A6G1LFD7"/>
<feature type="region of interest" description="Disordered" evidence="1">
    <location>
        <begin position="1"/>
        <end position="134"/>
    </location>
</feature>
<feature type="compositionally biased region" description="Basic and acidic residues" evidence="1">
    <location>
        <begin position="360"/>
        <end position="369"/>
    </location>
</feature>
<feature type="compositionally biased region" description="Basic and acidic residues" evidence="1">
    <location>
        <begin position="452"/>
        <end position="462"/>
    </location>
</feature>
<protein>
    <recommendedName>
        <fullName evidence="4">Ca2+-modulated nonselective cation channel polycystin</fullName>
    </recommendedName>
</protein>
<feature type="region of interest" description="Disordered" evidence="1">
    <location>
        <begin position="354"/>
        <end position="377"/>
    </location>
</feature>
<feature type="compositionally biased region" description="Polar residues" evidence="1">
    <location>
        <begin position="124"/>
        <end position="134"/>
    </location>
</feature>
<keyword evidence="3" id="KW-1185">Reference proteome</keyword>
<proteinExistence type="predicted"/>
<evidence type="ECO:0000256" key="1">
    <source>
        <dbReference type="SAM" id="MobiDB-lite"/>
    </source>
</evidence>
<feature type="region of interest" description="Disordered" evidence="1">
    <location>
        <begin position="413"/>
        <end position="492"/>
    </location>
</feature>
<name>A0A6G1LFD7_9PEZI</name>
<feature type="region of interest" description="Disordered" evidence="1">
    <location>
        <begin position="189"/>
        <end position="213"/>
    </location>
</feature>
<feature type="compositionally biased region" description="Basic residues" evidence="1">
    <location>
        <begin position="44"/>
        <end position="60"/>
    </location>
</feature>
<feature type="compositionally biased region" description="Polar residues" evidence="1">
    <location>
        <begin position="84"/>
        <end position="115"/>
    </location>
</feature>
<dbReference type="EMBL" id="ML995820">
    <property type="protein sequence ID" value="KAF2771312.1"/>
    <property type="molecule type" value="Genomic_DNA"/>
</dbReference>
<reference evidence="2" key="1">
    <citation type="journal article" date="2020" name="Stud. Mycol.">
        <title>101 Dothideomycetes genomes: a test case for predicting lifestyles and emergence of pathogens.</title>
        <authorList>
            <person name="Haridas S."/>
            <person name="Albert R."/>
            <person name="Binder M."/>
            <person name="Bloem J."/>
            <person name="Labutti K."/>
            <person name="Salamov A."/>
            <person name="Andreopoulos B."/>
            <person name="Baker S."/>
            <person name="Barry K."/>
            <person name="Bills G."/>
            <person name="Bluhm B."/>
            <person name="Cannon C."/>
            <person name="Castanera R."/>
            <person name="Culley D."/>
            <person name="Daum C."/>
            <person name="Ezra D."/>
            <person name="Gonzalez J."/>
            <person name="Henrissat B."/>
            <person name="Kuo A."/>
            <person name="Liang C."/>
            <person name="Lipzen A."/>
            <person name="Lutzoni F."/>
            <person name="Magnuson J."/>
            <person name="Mondo S."/>
            <person name="Nolan M."/>
            <person name="Ohm R."/>
            <person name="Pangilinan J."/>
            <person name="Park H.-J."/>
            <person name="Ramirez L."/>
            <person name="Alfaro M."/>
            <person name="Sun H."/>
            <person name="Tritt A."/>
            <person name="Yoshinaga Y."/>
            <person name="Zwiers L.-H."/>
            <person name="Turgeon B."/>
            <person name="Goodwin S."/>
            <person name="Spatafora J."/>
            <person name="Crous P."/>
            <person name="Grigoriev I."/>
        </authorList>
    </citation>
    <scope>NUCLEOTIDE SEQUENCE</scope>
    <source>
        <strain evidence="2">CBS 116005</strain>
    </source>
</reference>
<dbReference type="Proteomes" id="UP000799436">
    <property type="component" value="Unassembled WGS sequence"/>
</dbReference>
<evidence type="ECO:0008006" key="4">
    <source>
        <dbReference type="Google" id="ProtNLM"/>
    </source>
</evidence>
<organism evidence="2 3">
    <name type="scientific">Teratosphaeria nubilosa</name>
    <dbReference type="NCBI Taxonomy" id="161662"/>
    <lineage>
        <taxon>Eukaryota</taxon>
        <taxon>Fungi</taxon>
        <taxon>Dikarya</taxon>
        <taxon>Ascomycota</taxon>
        <taxon>Pezizomycotina</taxon>
        <taxon>Dothideomycetes</taxon>
        <taxon>Dothideomycetidae</taxon>
        <taxon>Mycosphaerellales</taxon>
        <taxon>Teratosphaeriaceae</taxon>
        <taxon>Teratosphaeria</taxon>
    </lineage>
</organism>